<organism evidence="3 4">
    <name type="scientific">Prevotella intermedia</name>
    <dbReference type="NCBI Taxonomy" id="28131"/>
    <lineage>
        <taxon>Bacteria</taxon>
        <taxon>Pseudomonadati</taxon>
        <taxon>Bacteroidota</taxon>
        <taxon>Bacteroidia</taxon>
        <taxon>Bacteroidales</taxon>
        <taxon>Prevotellaceae</taxon>
        <taxon>Prevotella</taxon>
    </lineage>
</organism>
<gene>
    <name evidence="3" type="ORF">CLI71_09765</name>
</gene>
<dbReference type="Pfam" id="PF18864">
    <property type="entry name" value="AbiTii"/>
    <property type="match status" value="1"/>
</dbReference>
<dbReference type="InterPro" id="IPR012654">
    <property type="entry name" value="CHP02391"/>
</dbReference>
<evidence type="ECO:0000259" key="1">
    <source>
        <dbReference type="Pfam" id="PF09509"/>
    </source>
</evidence>
<dbReference type="Proteomes" id="UP000219058">
    <property type="component" value="Unassembled WGS sequence"/>
</dbReference>
<dbReference type="AlphaFoldDB" id="A0A2A6EDH3"/>
<accession>A0A2A6EDH3</accession>
<dbReference type="Pfam" id="PF09509">
    <property type="entry name" value="Hypoth_Ymh"/>
    <property type="match status" value="1"/>
</dbReference>
<name>A0A2A6EDH3_PREIN</name>
<proteinExistence type="predicted"/>
<sequence length="298" mass="34411">MKMEDFNSIKSQIVKELNSKKLSDVLPSIIDFAQRTGSITLKQLCVNELYGYDANVELPEYRKIPVILYDKNGDEFRYYPKGSVIPLSEVNKREYYPYRGTIENMENMAISSDIRQFIVFKKPFKASINGKAFIAHSFEYFSHEIKPCILTAKKKINAAIDNIDNADSFQEDKSLITLHEDIIKTSSKLFIDEYYRQAVLDATIGLVNRVKQKSQCYELDNTPLMQNVFSPNKPILKISKSKDIQQGIMWLFSGAIMAFRNAHAHKLNCQITKNECLEQLHFISYLHRILDKSKLNPT</sequence>
<dbReference type="RefSeq" id="WP_097550908.1">
    <property type="nucleotide sequence ID" value="NZ_NSLY01000029.1"/>
</dbReference>
<feature type="domain" description="AbiTii" evidence="2">
    <location>
        <begin position="17"/>
        <end position="124"/>
    </location>
</feature>
<reference evidence="3 4" key="1">
    <citation type="submission" date="2017-09" db="EMBL/GenBank/DDBJ databases">
        <title>Phase variable restriction modification systems are present in the genome sequences of periodontal pathogens Prevotella intermedia, Tannerella forsythia and Porphyromonas gingivalis.</title>
        <authorList>
            <person name="Haigh R.D."/>
            <person name="Crawford L."/>
            <person name="Ralph J."/>
            <person name="Wanford J."/>
            <person name="Vartoukian S.R."/>
            <person name="Hijazib K."/>
            <person name="Wade W."/>
            <person name="Oggioni M.R."/>
        </authorList>
    </citation>
    <scope>NUCLEOTIDE SEQUENCE [LARGE SCALE GENOMIC DNA]</scope>
    <source>
        <strain evidence="3 4">WW2834</strain>
    </source>
</reference>
<dbReference type="InterPro" id="IPR041304">
    <property type="entry name" value="AbiTii"/>
</dbReference>
<evidence type="ECO:0000259" key="2">
    <source>
        <dbReference type="Pfam" id="PF18864"/>
    </source>
</evidence>
<dbReference type="EMBL" id="NSLY01000029">
    <property type="protein sequence ID" value="PDP59213.1"/>
    <property type="molecule type" value="Genomic_DNA"/>
</dbReference>
<evidence type="ECO:0000313" key="3">
    <source>
        <dbReference type="EMBL" id="PDP59213.1"/>
    </source>
</evidence>
<feature type="domain" description="Conserved hypothetical protein CHP02391" evidence="1">
    <location>
        <begin position="178"/>
        <end position="290"/>
    </location>
</feature>
<comment type="caution">
    <text evidence="3">The sequence shown here is derived from an EMBL/GenBank/DDBJ whole genome shotgun (WGS) entry which is preliminary data.</text>
</comment>
<protein>
    <submittedName>
        <fullName evidence="3">TIGR02391 family protein</fullName>
    </submittedName>
</protein>
<dbReference type="NCBIfam" id="TIGR02391">
    <property type="entry name" value="hypoth_ymh"/>
    <property type="match status" value="1"/>
</dbReference>
<evidence type="ECO:0000313" key="4">
    <source>
        <dbReference type="Proteomes" id="UP000219058"/>
    </source>
</evidence>